<proteinExistence type="predicted"/>
<keyword evidence="1" id="KW-0694">RNA-binding</keyword>
<feature type="domain" description="RRM" evidence="2">
    <location>
        <begin position="38"/>
        <end position="118"/>
    </location>
</feature>
<evidence type="ECO:0000313" key="4">
    <source>
        <dbReference type="Proteomes" id="UP001472677"/>
    </source>
</evidence>
<dbReference type="SUPFAM" id="SSF54928">
    <property type="entry name" value="RNA-binding domain, RBD"/>
    <property type="match status" value="1"/>
</dbReference>
<evidence type="ECO:0000259" key="2">
    <source>
        <dbReference type="PROSITE" id="PS50102"/>
    </source>
</evidence>
<comment type="caution">
    <text evidence="3">The sequence shown here is derived from an EMBL/GenBank/DDBJ whole genome shotgun (WGS) entry which is preliminary data.</text>
</comment>
<dbReference type="Gene3D" id="3.30.70.330">
    <property type="match status" value="1"/>
</dbReference>
<dbReference type="CDD" id="cd00590">
    <property type="entry name" value="RRM_SF"/>
    <property type="match status" value="1"/>
</dbReference>
<dbReference type="PROSITE" id="PS50102">
    <property type="entry name" value="RRM"/>
    <property type="match status" value="1"/>
</dbReference>
<accession>A0ABR2G3U3</accession>
<reference evidence="3 4" key="1">
    <citation type="journal article" date="2024" name="G3 (Bethesda)">
        <title>Genome assembly of Hibiscus sabdariffa L. provides insights into metabolisms of medicinal natural products.</title>
        <authorList>
            <person name="Kim T."/>
        </authorList>
    </citation>
    <scope>NUCLEOTIDE SEQUENCE [LARGE SCALE GENOMIC DNA]</scope>
    <source>
        <strain evidence="3">TK-2024</strain>
        <tissue evidence="3">Old leaves</tissue>
    </source>
</reference>
<dbReference type="Proteomes" id="UP001472677">
    <property type="component" value="Unassembled WGS sequence"/>
</dbReference>
<dbReference type="InterPro" id="IPR012677">
    <property type="entry name" value="Nucleotide-bd_a/b_plait_sf"/>
</dbReference>
<keyword evidence="4" id="KW-1185">Reference proteome</keyword>
<dbReference type="EMBL" id="JBBPBM010000003">
    <property type="protein sequence ID" value="KAK8593730.1"/>
    <property type="molecule type" value="Genomic_DNA"/>
</dbReference>
<name>A0ABR2G3U3_9ROSI</name>
<sequence length="276" mass="32150">MGSHYPSKERAFWKYSSWRDYKVRLYNKRFFSKYRGGVSVFVNFMSKRIHPASLKEAFGEYDKIVDVYIAYNNVRRVGSKSTIAFVRFNSLKEAANVVDKANNKKMDGFMIKFYLSKESESGTMSSLVGGCIRSKTTHKKSVLAKSLDGRSFKEVLLSNMEKNNLEVGNGCHKCVFGPDKGRDNLVWCVEDQIPIVIKDSDKDWLRQFLIVQISGMYDSEFVRQILQSEGFKVIVSCWFGFYDVIRFEEEEHIDIFLDLKDTLLKPWISDIDYWQL</sequence>
<dbReference type="Pfam" id="PF00076">
    <property type="entry name" value="RRM_1"/>
    <property type="match status" value="1"/>
</dbReference>
<evidence type="ECO:0000256" key="1">
    <source>
        <dbReference type="PROSITE-ProRule" id="PRU00176"/>
    </source>
</evidence>
<dbReference type="InterPro" id="IPR035979">
    <property type="entry name" value="RBD_domain_sf"/>
</dbReference>
<protein>
    <recommendedName>
        <fullName evidence="2">RRM domain-containing protein</fullName>
    </recommendedName>
</protein>
<organism evidence="3 4">
    <name type="scientific">Hibiscus sabdariffa</name>
    <name type="common">roselle</name>
    <dbReference type="NCBI Taxonomy" id="183260"/>
    <lineage>
        <taxon>Eukaryota</taxon>
        <taxon>Viridiplantae</taxon>
        <taxon>Streptophyta</taxon>
        <taxon>Embryophyta</taxon>
        <taxon>Tracheophyta</taxon>
        <taxon>Spermatophyta</taxon>
        <taxon>Magnoliopsida</taxon>
        <taxon>eudicotyledons</taxon>
        <taxon>Gunneridae</taxon>
        <taxon>Pentapetalae</taxon>
        <taxon>rosids</taxon>
        <taxon>malvids</taxon>
        <taxon>Malvales</taxon>
        <taxon>Malvaceae</taxon>
        <taxon>Malvoideae</taxon>
        <taxon>Hibiscus</taxon>
    </lineage>
</organism>
<gene>
    <name evidence="3" type="ORF">V6N12_045805</name>
</gene>
<dbReference type="SMART" id="SM00360">
    <property type="entry name" value="RRM"/>
    <property type="match status" value="1"/>
</dbReference>
<dbReference type="InterPro" id="IPR000504">
    <property type="entry name" value="RRM_dom"/>
</dbReference>
<evidence type="ECO:0000313" key="3">
    <source>
        <dbReference type="EMBL" id="KAK8593730.1"/>
    </source>
</evidence>